<evidence type="ECO:0000313" key="3">
    <source>
        <dbReference type="Proteomes" id="UP001383192"/>
    </source>
</evidence>
<feature type="compositionally biased region" description="Low complexity" evidence="1">
    <location>
        <begin position="428"/>
        <end position="441"/>
    </location>
</feature>
<feature type="region of interest" description="Disordered" evidence="1">
    <location>
        <begin position="1"/>
        <end position="21"/>
    </location>
</feature>
<protein>
    <submittedName>
        <fullName evidence="2">Uncharacterized protein</fullName>
    </submittedName>
</protein>
<keyword evidence="3" id="KW-1185">Reference proteome</keyword>
<evidence type="ECO:0000256" key="1">
    <source>
        <dbReference type="SAM" id="MobiDB-lite"/>
    </source>
</evidence>
<accession>A0AAW0BTD1</accession>
<evidence type="ECO:0000313" key="2">
    <source>
        <dbReference type="EMBL" id="KAK7029638.1"/>
    </source>
</evidence>
<feature type="compositionally biased region" description="Polar residues" evidence="1">
    <location>
        <begin position="115"/>
        <end position="140"/>
    </location>
</feature>
<reference evidence="2 3" key="1">
    <citation type="submission" date="2024-01" db="EMBL/GenBank/DDBJ databases">
        <title>A draft genome for a cacao thread blight-causing isolate of Paramarasmius palmivorus.</title>
        <authorList>
            <person name="Baruah I.K."/>
            <person name="Bukari Y."/>
            <person name="Amoako-Attah I."/>
            <person name="Meinhardt L.W."/>
            <person name="Bailey B.A."/>
            <person name="Cohen S.P."/>
        </authorList>
    </citation>
    <scope>NUCLEOTIDE SEQUENCE [LARGE SCALE GENOMIC DNA]</scope>
    <source>
        <strain evidence="2 3">GH-12</strain>
    </source>
</reference>
<proteinExistence type="predicted"/>
<sequence length="490" mass="54044">MSSTSYPSPPTSNGSSPHLDAELNAAFQRVRQLRRELIQNYVAETSRAHSSSMGPPHGAILLSGSPDSGSTAELAALERLRSAISVEAMERLRQFETEQVGSDGDRSSHPHRMTTNHLSPLNLDSSQATSSNPLSFTPLSPVSPPRQQFLPRRQLETSHSPLLRELYEDSRTTLGRRVESRTSMDSNSSRRSAETGTVSNPTIVFRFQTRQRRSEPTPPHRPASIPSASQPETPGSASHSLESPSQSLGAPVRGTNRRMRNNVRGSGDSRQSSSSGGRLSVLSNFSVQNLPTPSSTLHHGPSLLFDEPTSYDERERMESIDEEMSGPQPRSYVVNRQMTTSGEEYVHEVNMDWDALGMSERVASSPVQFPADYTLRTTLGRRVFSLQAPPENRSFDVLQPDADENFIPSYRRPMFYRPTRQENHEGSSAHSSQQASSRGSSPVDAADPPRILGSDAPFCPDPLPMPLEQMVQYKNRPGHSSSRHNAFSSI</sequence>
<dbReference type="Proteomes" id="UP001383192">
    <property type="component" value="Unassembled WGS sequence"/>
</dbReference>
<feature type="region of interest" description="Disordered" evidence="1">
    <location>
        <begin position="421"/>
        <end position="490"/>
    </location>
</feature>
<dbReference type="EMBL" id="JAYKXP010000080">
    <property type="protein sequence ID" value="KAK7029638.1"/>
    <property type="molecule type" value="Genomic_DNA"/>
</dbReference>
<feature type="region of interest" description="Disordered" evidence="1">
    <location>
        <begin position="95"/>
        <end position="279"/>
    </location>
</feature>
<feature type="compositionally biased region" description="Low complexity" evidence="1">
    <location>
        <begin position="1"/>
        <end position="17"/>
    </location>
</feature>
<gene>
    <name evidence="2" type="ORF">VNI00_014336</name>
</gene>
<feature type="region of interest" description="Disordered" evidence="1">
    <location>
        <begin position="45"/>
        <end position="70"/>
    </location>
</feature>
<feature type="compositionally biased region" description="Polar residues" evidence="1">
    <location>
        <begin position="226"/>
        <end position="248"/>
    </location>
</feature>
<comment type="caution">
    <text evidence="2">The sequence shown here is derived from an EMBL/GenBank/DDBJ whole genome shotgun (WGS) entry which is preliminary data.</text>
</comment>
<organism evidence="2 3">
    <name type="scientific">Paramarasmius palmivorus</name>
    <dbReference type="NCBI Taxonomy" id="297713"/>
    <lineage>
        <taxon>Eukaryota</taxon>
        <taxon>Fungi</taxon>
        <taxon>Dikarya</taxon>
        <taxon>Basidiomycota</taxon>
        <taxon>Agaricomycotina</taxon>
        <taxon>Agaricomycetes</taxon>
        <taxon>Agaricomycetidae</taxon>
        <taxon>Agaricales</taxon>
        <taxon>Marasmiineae</taxon>
        <taxon>Marasmiaceae</taxon>
        <taxon>Paramarasmius</taxon>
    </lineage>
</organism>
<feature type="compositionally biased region" description="Basic and acidic residues" evidence="1">
    <location>
        <begin position="165"/>
        <end position="182"/>
    </location>
</feature>
<feature type="compositionally biased region" description="Polar residues" evidence="1">
    <location>
        <begin position="183"/>
        <end position="202"/>
    </location>
</feature>
<feature type="compositionally biased region" description="Polar residues" evidence="1">
    <location>
        <begin position="478"/>
        <end position="490"/>
    </location>
</feature>
<dbReference type="AlphaFoldDB" id="A0AAW0BTD1"/>
<feature type="compositionally biased region" description="Low complexity" evidence="1">
    <location>
        <begin position="263"/>
        <end position="279"/>
    </location>
</feature>
<name>A0AAW0BTD1_9AGAR</name>